<dbReference type="Pfam" id="PF00171">
    <property type="entry name" value="Aldedh"/>
    <property type="match status" value="1"/>
</dbReference>
<dbReference type="InterPro" id="IPR047110">
    <property type="entry name" value="GABD/Sad-like"/>
</dbReference>
<dbReference type="SUPFAM" id="SSF53720">
    <property type="entry name" value="ALDH-like"/>
    <property type="match status" value="1"/>
</dbReference>
<dbReference type="GO" id="GO:0004030">
    <property type="term" value="F:aldehyde dehydrogenase [NAD(P)+] activity"/>
    <property type="evidence" value="ECO:0007669"/>
    <property type="project" value="InterPro"/>
</dbReference>
<dbReference type="InterPro" id="IPR015590">
    <property type="entry name" value="Aldehyde_DH_dom"/>
</dbReference>
<comment type="caution">
    <text evidence="5">The sequence shown here is derived from an EMBL/GenBank/DDBJ whole genome shotgun (WGS) entry which is preliminary data.</text>
</comment>
<dbReference type="Gene3D" id="3.40.605.10">
    <property type="entry name" value="Aldehyde Dehydrogenase, Chain A, domain 1"/>
    <property type="match status" value="1"/>
</dbReference>
<dbReference type="EMBL" id="JACHEK010000006">
    <property type="protein sequence ID" value="MBB6145323.1"/>
    <property type="molecule type" value="Genomic_DNA"/>
</dbReference>
<reference evidence="5 6" key="1">
    <citation type="submission" date="2020-08" db="EMBL/GenBank/DDBJ databases">
        <title>Genomic Encyclopedia of Type Strains, Phase IV (KMG-IV): sequencing the most valuable type-strain genomes for metagenomic binning, comparative biology and taxonomic classification.</title>
        <authorList>
            <person name="Goeker M."/>
        </authorList>
    </citation>
    <scope>NUCLEOTIDE SEQUENCE [LARGE SCALE GENOMIC DNA]</scope>
    <source>
        <strain evidence="5 6">DSM 103733</strain>
    </source>
</reference>
<dbReference type="RefSeq" id="WP_050061578.1">
    <property type="nucleotide sequence ID" value="NZ_JACHEK010000006.1"/>
</dbReference>
<dbReference type="Proteomes" id="UP000538666">
    <property type="component" value="Unassembled WGS sequence"/>
</dbReference>
<dbReference type="FunFam" id="3.40.309.10:FF:000009">
    <property type="entry name" value="Aldehyde dehydrogenase A"/>
    <property type="match status" value="1"/>
</dbReference>
<evidence type="ECO:0000256" key="2">
    <source>
        <dbReference type="ARBA" id="ARBA00022857"/>
    </source>
</evidence>
<dbReference type="InterPro" id="IPR016163">
    <property type="entry name" value="Ald_DH_C"/>
</dbReference>
<proteinExistence type="inferred from homology"/>
<dbReference type="GO" id="GO:0102810">
    <property type="term" value="F:glutarate-semialdehyde dehydrogenase (NADP+) activity"/>
    <property type="evidence" value="ECO:0007669"/>
    <property type="project" value="UniProtKB-EC"/>
</dbReference>
<feature type="domain" description="Aldehyde dehydrogenase" evidence="4">
    <location>
        <begin position="3"/>
        <end position="450"/>
    </location>
</feature>
<dbReference type="CDD" id="cd07100">
    <property type="entry name" value="ALDH_SSADH1_GabD1"/>
    <property type="match status" value="1"/>
</dbReference>
<dbReference type="OrthoDB" id="9762913at2"/>
<accession>A0A841JVA1</accession>
<organism evidence="5 6">
    <name type="scientific">Silvibacterium bohemicum</name>
    <dbReference type="NCBI Taxonomy" id="1577686"/>
    <lineage>
        <taxon>Bacteria</taxon>
        <taxon>Pseudomonadati</taxon>
        <taxon>Acidobacteriota</taxon>
        <taxon>Terriglobia</taxon>
        <taxon>Terriglobales</taxon>
        <taxon>Acidobacteriaceae</taxon>
        <taxon>Silvibacterium</taxon>
    </lineage>
</organism>
<sequence length="464" mass="49925">MNYETINPTTGVRVASFPAHTASEVEKAIAEAHSTYHVWRLSTFGERAAILRKVADLMRQRIEPLAAMITLEMGKLIDHSRGETLLSADILTYYADNAERFLAPVQLKQASGGATVLSQPIGVIFGIEPWNFPYYQLARFAAPNLMAGNTVLVKHSPSVPQCADLFAQLFLDAGAAVGTYTNLRLTEEQASLVIADKRVQGVAVTGSERAGSAIAEQAGKMMKRSTLELGGSDPFIVLEDADIDQAVSTAVFSRMINIGQGCACAKRFIVVEAAYDQFLQGVRKALSSLVAGSPVDATTTIGPLSSERAQNLLLEQIERAVSAGATLIQGGVKIKRPGFYVEPGILAGIDRNNPAYMQEFFGPVFLLFKVRDEAEAIALANDTPFGLGSTIYTGNIDRAQRLALEIEAGMVSINELLWTAPDLPFGGVKGSGYGRELSELGIHEFVNKKLIRSAAKPVRYVAVG</sequence>
<evidence type="ECO:0000313" key="5">
    <source>
        <dbReference type="EMBL" id="MBB6145323.1"/>
    </source>
</evidence>
<dbReference type="GO" id="GO:0004777">
    <property type="term" value="F:succinate-semialdehyde dehydrogenase (NAD+) activity"/>
    <property type="evidence" value="ECO:0007669"/>
    <property type="project" value="TreeGrafter"/>
</dbReference>
<dbReference type="PANTHER" id="PTHR43217:SF2">
    <property type="entry name" value="SUCCINATE-SEMIALDEHYDE DEHYDROGENASE [NADP(+)]"/>
    <property type="match status" value="1"/>
</dbReference>
<dbReference type="InterPro" id="IPR016162">
    <property type="entry name" value="Ald_DH_N"/>
</dbReference>
<gene>
    <name evidence="5" type="ORF">HNQ77_003281</name>
</gene>
<evidence type="ECO:0000256" key="3">
    <source>
        <dbReference type="ARBA" id="ARBA00023002"/>
    </source>
</evidence>
<dbReference type="AlphaFoldDB" id="A0A841JVA1"/>
<dbReference type="PANTHER" id="PTHR43217">
    <property type="entry name" value="SUCCINATE SEMIALDEHYDE DEHYDROGENASE [NAD(P)+] SAD"/>
    <property type="match status" value="1"/>
</dbReference>
<dbReference type="Gene3D" id="3.40.309.10">
    <property type="entry name" value="Aldehyde Dehydrogenase, Chain A, domain 2"/>
    <property type="match status" value="1"/>
</dbReference>
<evidence type="ECO:0000256" key="1">
    <source>
        <dbReference type="ARBA" id="ARBA00009986"/>
    </source>
</evidence>
<dbReference type="InterPro" id="IPR016161">
    <property type="entry name" value="Ald_DH/histidinol_DH"/>
</dbReference>
<keyword evidence="6" id="KW-1185">Reference proteome</keyword>
<dbReference type="FunFam" id="3.40.605.10:FF:000012">
    <property type="entry name" value="NAD-dependent succinate-semialdehyde dehydrogenase"/>
    <property type="match status" value="1"/>
</dbReference>
<protein>
    <submittedName>
        <fullName evidence="5">Succinate-semialdehyde dehydrogenase/glutarate-semialdehyde dehydrogenase</fullName>
        <ecNumber evidence="5">1.2.1.16</ecNumber>
        <ecNumber evidence="5">1.2.1.20</ecNumber>
        <ecNumber evidence="5">1.2.1.79</ecNumber>
    </submittedName>
</protein>
<keyword evidence="3 5" id="KW-0560">Oxidoreductase</keyword>
<dbReference type="EC" id="1.2.1.16" evidence="5"/>
<comment type="similarity">
    <text evidence="1">Belongs to the aldehyde dehydrogenase family.</text>
</comment>
<evidence type="ECO:0000313" key="6">
    <source>
        <dbReference type="Proteomes" id="UP000538666"/>
    </source>
</evidence>
<evidence type="ECO:0000259" key="4">
    <source>
        <dbReference type="Pfam" id="PF00171"/>
    </source>
</evidence>
<keyword evidence="2" id="KW-0521">NADP</keyword>
<dbReference type="GO" id="GO:0036243">
    <property type="term" value="F:succinate-semialdehyde dehydrogenase (NADP+) activity"/>
    <property type="evidence" value="ECO:0007669"/>
    <property type="project" value="UniProtKB-EC"/>
</dbReference>
<name>A0A841JVA1_9BACT</name>
<dbReference type="InterPro" id="IPR044148">
    <property type="entry name" value="ALDH_GabD1-like"/>
</dbReference>
<dbReference type="EC" id="1.2.1.20" evidence="5"/>
<dbReference type="EC" id="1.2.1.79" evidence="5"/>